<feature type="region of interest" description="Disordered" evidence="1">
    <location>
        <begin position="558"/>
        <end position="577"/>
    </location>
</feature>
<sequence length="696" mass="79211">MADVKDRLNEVPSRDGSSKTWRRYCKELPEITTSETDKGERYYNPWHRDQRWRDWEETPFEEQVEQAVDAPEGYTAVPQTSDAGEEAAPHSPAGSPNRTRQTQRSPSRKTEQQRMIDGLGPMDSFILDVLRGWRLLVAASLTNDEWRDILASTGNKLDYPAIAEALQTLWDEQLNHHHGASKGTVLQQHWVETADPWYNAAWHESSWDTEDWHESDWHSMDQFGAWPQAVNDPVDNTATTDDDPELQEALEAEKAAEALAVEARRTWSQAQQATTALRRDRGFGQFAGTSSSKGGKGPIRCHICSGPHFARYCPDRQHPQYRKGGGKQLSPAELDAYLFKGKGKGMRKGKDQMMSSWDDSYMAPWDVMYTQKGKNKNAGKGGKLRSTVNVYGMDYGGMDFSMMELHTLEFHETMEAEIAACRTSLGALQWLAVQSQPLITARCNLLITELSTDPKIQIAQELQEMIRELRKEGSTLKFFKLPGVRRWTDLCVVGLGDQVSLTFFLRHRTWQLKFDPNFIVSAKKQPFPSILHLSFVTLVMADALQVFLGELQRTSERAHERSTRRRGAEDAAGRKLSDEVSEAQHWQQQRHEWCQSTLSLLAQEGQRGEGVVEELRQSLAKWDDGRSSFVQLRQVGDGEEGGREVEQRATELQELQERLRLRGAPGEESEVRGVVRRMAGVWRGSGRYVFEFREAH</sequence>
<comment type="caution">
    <text evidence="2">The sequence shown here is derived from an EMBL/GenBank/DDBJ whole genome shotgun (WGS) entry which is preliminary data.</text>
</comment>
<feature type="compositionally biased region" description="Basic and acidic residues" evidence="1">
    <location>
        <begin position="1"/>
        <end position="17"/>
    </location>
</feature>
<evidence type="ECO:0000313" key="2">
    <source>
        <dbReference type="EMBL" id="CAK9107809.1"/>
    </source>
</evidence>
<feature type="compositionally biased region" description="Polar residues" evidence="1">
    <location>
        <begin position="94"/>
        <end position="105"/>
    </location>
</feature>
<feature type="region of interest" description="Disordered" evidence="1">
    <location>
        <begin position="57"/>
        <end position="117"/>
    </location>
</feature>
<evidence type="ECO:0000256" key="1">
    <source>
        <dbReference type="SAM" id="MobiDB-lite"/>
    </source>
</evidence>
<name>A0ABP0S654_9DINO</name>
<keyword evidence="3" id="KW-1185">Reference proteome</keyword>
<protein>
    <submittedName>
        <fullName evidence="2">Uncharacterized protein</fullName>
    </submittedName>
</protein>
<feature type="region of interest" description="Disordered" evidence="1">
    <location>
        <begin position="1"/>
        <end position="24"/>
    </location>
</feature>
<gene>
    <name evidence="2" type="ORF">CCMP2556_LOCUS50284</name>
</gene>
<proteinExistence type="predicted"/>
<dbReference type="Proteomes" id="UP001642484">
    <property type="component" value="Unassembled WGS sequence"/>
</dbReference>
<reference evidence="2 3" key="1">
    <citation type="submission" date="2024-02" db="EMBL/GenBank/DDBJ databases">
        <authorList>
            <person name="Chen Y."/>
            <person name="Shah S."/>
            <person name="Dougan E. K."/>
            <person name="Thang M."/>
            <person name="Chan C."/>
        </authorList>
    </citation>
    <scope>NUCLEOTIDE SEQUENCE [LARGE SCALE GENOMIC DNA]</scope>
</reference>
<accession>A0ABP0S654</accession>
<organism evidence="2 3">
    <name type="scientific">Durusdinium trenchii</name>
    <dbReference type="NCBI Taxonomy" id="1381693"/>
    <lineage>
        <taxon>Eukaryota</taxon>
        <taxon>Sar</taxon>
        <taxon>Alveolata</taxon>
        <taxon>Dinophyceae</taxon>
        <taxon>Suessiales</taxon>
        <taxon>Symbiodiniaceae</taxon>
        <taxon>Durusdinium</taxon>
    </lineage>
</organism>
<evidence type="ECO:0000313" key="3">
    <source>
        <dbReference type="Proteomes" id="UP001642484"/>
    </source>
</evidence>
<dbReference type="EMBL" id="CAXAMN010027028">
    <property type="protein sequence ID" value="CAK9107809.1"/>
    <property type="molecule type" value="Genomic_DNA"/>
</dbReference>